<dbReference type="EMBL" id="BAAFRS010000097">
    <property type="protein sequence ID" value="GAB1222165.1"/>
    <property type="molecule type" value="Genomic_DNA"/>
</dbReference>
<reference evidence="1 2" key="1">
    <citation type="journal article" date="2019" name="PLoS Negl. Trop. Dis.">
        <title>Whole genome sequencing of Entamoeba nuttalli reveals mammalian host-related molecular signatures and a novel octapeptide-repeat surface protein.</title>
        <authorList>
            <person name="Tanaka M."/>
            <person name="Makiuchi T."/>
            <person name="Komiyama T."/>
            <person name="Shiina T."/>
            <person name="Osaki K."/>
            <person name="Tachibana H."/>
        </authorList>
    </citation>
    <scope>NUCLEOTIDE SEQUENCE [LARGE SCALE GENOMIC DNA]</scope>
    <source>
        <strain evidence="1 2">P19-061405</strain>
    </source>
</reference>
<evidence type="ECO:0000313" key="1">
    <source>
        <dbReference type="EMBL" id="GAB1222165.1"/>
    </source>
</evidence>
<sequence length="190" mass="21966">MNQHKHSVKDFRKYKDKVNYLISLQSIYLALLNKYATIELKRRSVKSTVTLPFLCVSKITFSQLDTILVWKFIEDKIHHIFVLEIKNNIEKAIAASHVKKNRLNVSIQLLEDLLFEKGYRYMYSLFYRKNGSISGEVSIGIYCNNILQYDINAIKTIGSSINNYLTGQLKNNPTVDITKGDPIICDLLNK</sequence>
<accession>A0ABQ0DH37</accession>
<keyword evidence="2" id="KW-1185">Reference proteome</keyword>
<gene>
    <name evidence="1" type="ORF">ENUP19_0097G0004</name>
</gene>
<evidence type="ECO:0000313" key="2">
    <source>
        <dbReference type="Proteomes" id="UP001628156"/>
    </source>
</evidence>
<dbReference type="Proteomes" id="UP001628156">
    <property type="component" value="Unassembled WGS sequence"/>
</dbReference>
<proteinExistence type="predicted"/>
<name>A0ABQ0DH37_9EUKA</name>
<comment type="caution">
    <text evidence="1">The sequence shown here is derived from an EMBL/GenBank/DDBJ whole genome shotgun (WGS) entry which is preliminary data.</text>
</comment>
<organism evidence="1 2">
    <name type="scientific">Entamoeba nuttalli</name>
    <dbReference type="NCBI Taxonomy" id="412467"/>
    <lineage>
        <taxon>Eukaryota</taxon>
        <taxon>Amoebozoa</taxon>
        <taxon>Evosea</taxon>
        <taxon>Archamoebae</taxon>
        <taxon>Mastigamoebida</taxon>
        <taxon>Entamoebidae</taxon>
        <taxon>Entamoeba</taxon>
    </lineage>
</organism>
<protein>
    <submittedName>
        <fullName evidence="1">Uncharacterized protein</fullName>
    </submittedName>
</protein>